<dbReference type="KEGG" id="hhg:XM38_027720"/>
<dbReference type="EMBL" id="CP021983">
    <property type="protein sequence ID" value="ASC71818.1"/>
    <property type="molecule type" value="Genomic_DNA"/>
</dbReference>
<evidence type="ECO:0008006" key="3">
    <source>
        <dbReference type="Google" id="ProtNLM"/>
    </source>
</evidence>
<reference evidence="1 2" key="1">
    <citation type="journal article" date="2016" name="Biochim. Biophys. Acta">
        <title>Characterization of red-shifted phycobilisomes isolated from the chlorophyll f-containing cyanobacterium Halomicronema hongdechloris.</title>
        <authorList>
            <person name="Li Y."/>
            <person name="Lin Y."/>
            <person name="Garvey C.J."/>
            <person name="Birch D."/>
            <person name="Corkery R.W."/>
            <person name="Loughlin P.C."/>
            <person name="Scheer H."/>
            <person name="Willows R.D."/>
            <person name="Chen M."/>
        </authorList>
    </citation>
    <scope>NUCLEOTIDE SEQUENCE [LARGE SCALE GENOMIC DNA]</scope>
    <source>
        <strain evidence="1 2">C2206</strain>
    </source>
</reference>
<keyword evidence="2" id="KW-1185">Reference proteome</keyword>
<dbReference type="SUPFAM" id="SSF46689">
    <property type="entry name" value="Homeodomain-like"/>
    <property type="match status" value="1"/>
</dbReference>
<dbReference type="InterPro" id="IPR009057">
    <property type="entry name" value="Homeodomain-like_sf"/>
</dbReference>
<dbReference type="Proteomes" id="UP000191901">
    <property type="component" value="Chromosome"/>
</dbReference>
<name>A0A1Z3HND3_9CYAN</name>
<dbReference type="AlphaFoldDB" id="A0A1Z3HND3"/>
<organism evidence="1 2">
    <name type="scientific">Halomicronema hongdechloris C2206</name>
    <dbReference type="NCBI Taxonomy" id="1641165"/>
    <lineage>
        <taxon>Bacteria</taxon>
        <taxon>Bacillati</taxon>
        <taxon>Cyanobacteriota</taxon>
        <taxon>Cyanophyceae</taxon>
        <taxon>Nodosilineales</taxon>
        <taxon>Nodosilineaceae</taxon>
        <taxon>Halomicronema</taxon>
    </lineage>
</organism>
<evidence type="ECO:0000313" key="1">
    <source>
        <dbReference type="EMBL" id="ASC71818.1"/>
    </source>
</evidence>
<dbReference type="Gene3D" id="3.40.50.2000">
    <property type="entry name" value="Glycogen Phosphorylase B"/>
    <property type="match status" value="1"/>
</dbReference>
<evidence type="ECO:0000313" key="2">
    <source>
        <dbReference type="Proteomes" id="UP000191901"/>
    </source>
</evidence>
<sequence>MTKSEASTAFQISRNTIDLWLKRQASTGDLAPSSNTPVSRQRTLTEGWGMVVLEAIASGRPVIVSD</sequence>
<accession>A0A1Z3HND3</accession>
<proteinExistence type="predicted"/>
<gene>
    <name evidence="1" type="ORF">XM38_027720</name>
</gene>
<protein>
    <recommendedName>
        <fullName evidence="3">Transposase Synechocystis PCC 6803 domain-containing protein</fullName>
    </recommendedName>
</protein>